<organism evidence="1 2">
    <name type="scientific">Paractinoplanes aksuensis</name>
    <dbReference type="NCBI Taxonomy" id="2939490"/>
    <lineage>
        <taxon>Bacteria</taxon>
        <taxon>Bacillati</taxon>
        <taxon>Actinomycetota</taxon>
        <taxon>Actinomycetes</taxon>
        <taxon>Micromonosporales</taxon>
        <taxon>Micromonosporaceae</taxon>
        <taxon>Paractinoplanes</taxon>
    </lineage>
</organism>
<keyword evidence="2" id="KW-1185">Reference proteome</keyword>
<evidence type="ECO:0000313" key="1">
    <source>
        <dbReference type="EMBL" id="MCO8275473.1"/>
    </source>
</evidence>
<dbReference type="Proteomes" id="UP001523369">
    <property type="component" value="Unassembled WGS sequence"/>
</dbReference>
<gene>
    <name evidence="1" type="ORF">M1L60_33310</name>
</gene>
<proteinExistence type="predicted"/>
<reference evidence="1 2" key="1">
    <citation type="submission" date="2022-06" db="EMBL/GenBank/DDBJ databases">
        <title>New Species of the Genus Actinoplanes, ActinopZanes ferrugineus.</title>
        <authorList>
            <person name="Ding P."/>
        </authorList>
    </citation>
    <scope>NUCLEOTIDE SEQUENCE [LARGE SCALE GENOMIC DNA]</scope>
    <source>
        <strain evidence="1 2">TRM88003</strain>
    </source>
</reference>
<sequence length="144" mass="16086">MSFPFRLRWSCESTVLERYVAHSLELHRSFEIITLEARYTEVVHEVDLFPLNPYPFEPDKVQVLVGHPIASRITVHQDGRAYVVRVPEFAGVPEESLTVRRSGAAPVNPGVLMVPAESVVGLVKSICAHNVLPGWAELIERSDG</sequence>
<dbReference type="RefSeq" id="WP_253241537.1">
    <property type="nucleotide sequence ID" value="NZ_JAMYJR010000038.1"/>
</dbReference>
<protein>
    <submittedName>
        <fullName evidence="1">Uncharacterized protein</fullName>
    </submittedName>
</protein>
<dbReference type="EMBL" id="JAMYJR010000038">
    <property type="protein sequence ID" value="MCO8275473.1"/>
    <property type="molecule type" value="Genomic_DNA"/>
</dbReference>
<name>A0ABT1DXZ7_9ACTN</name>
<accession>A0ABT1DXZ7</accession>
<evidence type="ECO:0000313" key="2">
    <source>
        <dbReference type="Proteomes" id="UP001523369"/>
    </source>
</evidence>
<comment type="caution">
    <text evidence="1">The sequence shown here is derived from an EMBL/GenBank/DDBJ whole genome shotgun (WGS) entry which is preliminary data.</text>
</comment>